<feature type="active site" description="Nucleophile" evidence="5">
    <location>
        <position position="459"/>
    </location>
</feature>
<feature type="region of interest" description="Disordered" evidence="6">
    <location>
        <begin position="1"/>
        <end position="76"/>
    </location>
</feature>
<keyword evidence="3 5" id="KW-0949">S-adenosyl-L-methionine</keyword>
<dbReference type="InterPro" id="IPR049560">
    <property type="entry name" value="MeTrfase_RsmB-F_NOP2_cat"/>
</dbReference>
<dbReference type="PRINTS" id="PR02008">
    <property type="entry name" value="RCMTFAMILY"/>
</dbReference>
<keyword evidence="2 5" id="KW-0808">Transferase</keyword>
<proteinExistence type="inferred from homology"/>
<evidence type="ECO:0000256" key="4">
    <source>
        <dbReference type="ARBA" id="ARBA00022884"/>
    </source>
</evidence>
<feature type="binding site" evidence="5">
    <location>
        <position position="354"/>
    </location>
    <ligand>
        <name>S-adenosyl-L-methionine</name>
        <dbReference type="ChEBI" id="CHEBI:59789"/>
    </ligand>
</feature>
<evidence type="ECO:0000313" key="9">
    <source>
        <dbReference type="Proteomes" id="UP000218209"/>
    </source>
</evidence>
<feature type="compositionally biased region" description="Basic and acidic residues" evidence="6">
    <location>
        <begin position="381"/>
        <end position="391"/>
    </location>
</feature>
<dbReference type="InterPro" id="IPR001678">
    <property type="entry name" value="MeTrfase_RsmB-F_NOP2_dom"/>
</dbReference>
<evidence type="ECO:0000256" key="2">
    <source>
        <dbReference type="ARBA" id="ARBA00022679"/>
    </source>
</evidence>
<comment type="caution">
    <text evidence="5">Lacks conserved residue(s) required for the propagation of feature annotation.</text>
</comment>
<feature type="binding site" evidence="5">
    <location>
        <position position="325"/>
    </location>
    <ligand>
        <name>S-adenosyl-L-methionine</name>
        <dbReference type="ChEBI" id="CHEBI:59789"/>
    </ligand>
</feature>
<dbReference type="Pfam" id="PF21153">
    <property type="entry name" value="NSUN5_N"/>
    <property type="match status" value="1"/>
</dbReference>
<feature type="domain" description="SAM-dependent MTase RsmB/NOP-type" evidence="7">
    <location>
        <begin position="192"/>
        <end position="540"/>
    </location>
</feature>
<dbReference type="EMBL" id="KV918794">
    <property type="protein sequence ID" value="OSX79240.1"/>
    <property type="molecule type" value="Genomic_DNA"/>
</dbReference>
<comment type="similarity">
    <text evidence="5">Belongs to the class I-like SAM-binding methyltransferase superfamily. RsmB/NOP family.</text>
</comment>
<keyword evidence="1 5" id="KW-0489">Methyltransferase</keyword>
<dbReference type="OrthoDB" id="435282at2759"/>
<feature type="region of interest" description="Disordered" evidence="6">
    <location>
        <begin position="377"/>
        <end position="419"/>
    </location>
</feature>
<feature type="compositionally biased region" description="Gly residues" evidence="6">
    <location>
        <begin position="35"/>
        <end position="64"/>
    </location>
</feature>
<keyword evidence="9" id="KW-1185">Reference proteome</keyword>
<reference evidence="8 9" key="1">
    <citation type="submission" date="2017-03" db="EMBL/GenBank/DDBJ databases">
        <title>WGS assembly of Porphyra umbilicalis.</title>
        <authorList>
            <person name="Brawley S.H."/>
            <person name="Blouin N.A."/>
            <person name="Ficko-Blean E."/>
            <person name="Wheeler G.L."/>
            <person name="Lohr M."/>
            <person name="Goodson H.V."/>
            <person name="Jenkins J.W."/>
            <person name="Blaby-Haas C.E."/>
            <person name="Helliwell K.E."/>
            <person name="Chan C."/>
            <person name="Marriage T."/>
            <person name="Bhattacharya D."/>
            <person name="Klein A.S."/>
            <person name="Badis Y."/>
            <person name="Brodie J."/>
            <person name="Cao Y."/>
            <person name="Collen J."/>
            <person name="Dittami S.M."/>
            <person name="Gachon C.M."/>
            <person name="Green B.R."/>
            <person name="Karpowicz S."/>
            <person name="Kim J.W."/>
            <person name="Kudahl U."/>
            <person name="Lin S."/>
            <person name="Michel G."/>
            <person name="Mittag M."/>
            <person name="Olson B.J."/>
            <person name="Pangilinan J."/>
            <person name="Peng Y."/>
            <person name="Qiu H."/>
            <person name="Shu S."/>
            <person name="Singer J.T."/>
            <person name="Smith A.G."/>
            <person name="Sprecher B.N."/>
            <person name="Wagner V."/>
            <person name="Wang W."/>
            <person name="Wang Z.-Y."/>
            <person name="Yan J."/>
            <person name="Yarish C."/>
            <person name="Zoeuner-Riek S."/>
            <person name="Zhuang Y."/>
            <person name="Zou Y."/>
            <person name="Lindquist E.A."/>
            <person name="Grimwood J."/>
            <person name="Barry K."/>
            <person name="Rokhsar D.S."/>
            <person name="Schmutz J."/>
            <person name="Stiller J.W."/>
            <person name="Grossman A.R."/>
            <person name="Prochnik S.E."/>
        </authorList>
    </citation>
    <scope>NUCLEOTIDE SEQUENCE [LARGE SCALE GENOMIC DNA]</scope>
    <source>
        <strain evidence="8">4086291</strain>
    </source>
</reference>
<evidence type="ECO:0000256" key="1">
    <source>
        <dbReference type="ARBA" id="ARBA00022603"/>
    </source>
</evidence>
<dbReference type="SUPFAM" id="SSF53335">
    <property type="entry name" value="S-adenosyl-L-methionine-dependent methyltransferases"/>
    <property type="match status" value="1"/>
</dbReference>
<feature type="region of interest" description="Disordered" evidence="6">
    <location>
        <begin position="220"/>
        <end position="269"/>
    </location>
</feature>
<dbReference type="Proteomes" id="UP000218209">
    <property type="component" value="Unassembled WGS sequence"/>
</dbReference>
<evidence type="ECO:0000256" key="5">
    <source>
        <dbReference type="PROSITE-ProRule" id="PRU01023"/>
    </source>
</evidence>
<sequence>MAKGRRLKRGIGAAVPHVPTEPRQPSKKKRKARAGGAGGGGGHGGGGGGRGGGGGTSTLVGGGAAASAPPPRPRVWVPRDWEAAPAAPGSRRSTTYAQAADRAVYALVLNTLRHRRVLADVASRGALSRVAPRLGANPALGLVLLYDLLLAGGGRFAAHGPVERALGRARPQLARALRNVLADAGVTSADALALPPPTPRPRYVRANALRGGTTAAVLAAFGGGGEPADGGGDGSGGGGGGGDGGDGSGGGGGGDGGGDGGAPPPPVAARRRSCLPVAALLDSLAALPSVAGWAAADATAAPGHKTVQLAGALAARAAGPVTAVERDARRARTLRSTLATAGAGADAVRVVRGDWLDGAVTAAVAGVRLVLVDPSCSGSGTRERRMDRLVGGEEGGDAPGGGRGGGGGGGDDAGDGGRRGGEAAAAYAARLGRLAAVQGRLLGHALALPSALRVVYSTCSVEAAENEAVVAAALAAAAASDAAVATAARRPWRLHPALPAWTRRGVDVPGVPAAVSRACLRADEKEDETDGFFVAVFARDEEAT</sequence>
<dbReference type="InterPro" id="IPR048889">
    <property type="entry name" value="NSUN5_RCM1_N"/>
</dbReference>
<organism evidence="8 9">
    <name type="scientific">Porphyra umbilicalis</name>
    <name type="common">Purple laver</name>
    <name type="synonym">Red alga</name>
    <dbReference type="NCBI Taxonomy" id="2786"/>
    <lineage>
        <taxon>Eukaryota</taxon>
        <taxon>Rhodophyta</taxon>
        <taxon>Bangiophyceae</taxon>
        <taxon>Bangiales</taxon>
        <taxon>Bangiaceae</taxon>
        <taxon>Porphyra</taxon>
    </lineage>
</organism>
<dbReference type="AlphaFoldDB" id="A0A1X6PEH9"/>
<evidence type="ECO:0000256" key="3">
    <source>
        <dbReference type="ARBA" id="ARBA00022691"/>
    </source>
</evidence>
<name>A0A1X6PEH9_PORUM</name>
<dbReference type="PROSITE" id="PS51686">
    <property type="entry name" value="SAM_MT_RSMB_NOP"/>
    <property type="match status" value="1"/>
</dbReference>
<feature type="binding site" evidence="5">
    <location>
        <position position="373"/>
    </location>
    <ligand>
        <name>S-adenosyl-L-methionine</name>
        <dbReference type="ChEBI" id="CHEBI:59789"/>
    </ligand>
</feature>
<feature type="compositionally biased region" description="Gly residues" evidence="6">
    <location>
        <begin position="221"/>
        <end position="261"/>
    </location>
</feature>
<accession>A0A1X6PEH9</accession>
<gene>
    <name evidence="8" type="ORF">BU14_0082s0004</name>
</gene>
<evidence type="ECO:0000259" key="7">
    <source>
        <dbReference type="PROSITE" id="PS51686"/>
    </source>
</evidence>
<dbReference type="InterPro" id="IPR023267">
    <property type="entry name" value="RCMT"/>
</dbReference>
<dbReference type="GO" id="GO:0070475">
    <property type="term" value="P:rRNA base methylation"/>
    <property type="evidence" value="ECO:0007669"/>
    <property type="project" value="TreeGrafter"/>
</dbReference>
<evidence type="ECO:0000313" key="8">
    <source>
        <dbReference type="EMBL" id="OSX79240.1"/>
    </source>
</evidence>
<dbReference type="GO" id="GO:0003723">
    <property type="term" value="F:RNA binding"/>
    <property type="evidence" value="ECO:0007669"/>
    <property type="project" value="UniProtKB-UniRule"/>
</dbReference>
<feature type="compositionally biased region" description="Gly residues" evidence="6">
    <location>
        <begin position="397"/>
        <end position="411"/>
    </location>
</feature>
<dbReference type="Gene3D" id="3.40.50.150">
    <property type="entry name" value="Vaccinia Virus protein VP39"/>
    <property type="match status" value="1"/>
</dbReference>
<evidence type="ECO:0000256" key="6">
    <source>
        <dbReference type="SAM" id="MobiDB-lite"/>
    </source>
</evidence>
<keyword evidence="4 5" id="KW-0694">RNA-binding</keyword>
<dbReference type="PANTHER" id="PTHR22807:SF4">
    <property type="entry name" value="28S RRNA (CYTOSINE-C(5))-METHYLTRANSFERASE"/>
    <property type="match status" value="1"/>
</dbReference>
<dbReference type="GO" id="GO:0005730">
    <property type="term" value="C:nucleolus"/>
    <property type="evidence" value="ECO:0007669"/>
    <property type="project" value="TreeGrafter"/>
</dbReference>
<protein>
    <recommendedName>
        <fullName evidence="7">SAM-dependent MTase RsmB/NOP-type domain-containing protein</fullName>
    </recommendedName>
</protein>
<dbReference type="PANTHER" id="PTHR22807">
    <property type="entry name" value="NOP2 YEAST -RELATED NOL1/NOP2/FMU SUN DOMAIN-CONTAINING"/>
    <property type="match status" value="1"/>
</dbReference>
<dbReference type="Pfam" id="PF01189">
    <property type="entry name" value="Methyltr_RsmB-F"/>
    <property type="match status" value="1"/>
</dbReference>
<dbReference type="InterPro" id="IPR029063">
    <property type="entry name" value="SAM-dependent_MTases_sf"/>
</dbReference>
<dbReference type="GO" id="GO:0008173">
    <property type="term" value="F:RNA methyltransferase activity"/>
    <property type="evidence" value="ECO:0007669"/>
    <property type="project" value="InterPro"/>
</dbReference>